<dbReference type="Pfam" id="PF02133">
    <property type="entry name" value="Transp_cyt_pur"/>
    <property type="match status" value="1"/>
</dbReference>
<evidence type="ECO:0000256" key="7">
    <source>
        <dbReference type="PIRNR" id="PIRNR002744"/>
    </source>
</evidence>
<proteinExistence type="inferred from homology"/>
<keyword evidence="10" id="KW-1185">Reference proteome</keyword>
<evidence type="ECO:0000256" key="3">
    <source>
        <dbReference type="ARBA" id="ARBA00022448"/>
    </source>
</evidence>
<feature type="transmembrane region" description="Helical" evidence="8">
    <location>
        <begin position="181"/>
        <end position="198"/>
    </location>
</feature>
<evidence type="ECO:0000256" key="5">
    <source>
        <dbReference type="ARBA" id="ARBA00022989"/>
    </source>
</evidence>
<keyword evidence="3 7" id="KW-0813">Transport</keyword>
<accession>A0ABV1TYE9</accession>
<dbReference type="PIRSF" id="PIRSF002744">
    <property type="entry name" value="Pur-cyt_permease"/>
    <property type="match status" value="1"/>
</dbReference>
<feature type="transmembrane region" description="Helical" evidence="8">
    <location>
        <begin position="154"/>
        <end position="174"/>
    </location>
</feature>
<keyword evidence="6 7" id="KW-0472">Membrane</keyword>
<evidence type="ECO:0000256" key="6">
    <source>
        <dbReference type="ARBA" id="ARBA00023136"/>
    </source>
</evidence>
<dbReference type="InterPro" id="IPR001248">
    <property type="entry name" value="Pur-cyt_permease"/>
</dbReference>
<comment type="similarity">
    <text evidence="2 7">Belongs to the purine-cytosine permease (2.A.39) family.</text>
</comment>
<dbReference type="Proteomes" id="UP001470023">
    <property type="component" value="Unassembled WGS sequence"/>
</dbReference>
<feature type="transmembrane region" description="Helical" evidence="8">
    <location>
        <begin position="339"/>
        <end position="360"/>
    </location>
</feature>
<keyword evidence="5 8" id="KW-1133">Transmembrane helix</keyword>
<gene>
    <name evidence="9" type="ORF">ABT272_01885</name>
</gene>
<dbReference type="PANTHER" id="PTHR31806:SF1">
    <property type="entry name" value="PURINE-CYTOSINE PERMEASE FCY2-RELATED"/>
    <property type="match status" value="1"/>
</dbReference>
<feature type="transmembrane region" description="Helical" evidence="8">
    <location>
        <begin position="252"/>
        <end position="276"/>
    </location>
</feature>
<name>A0ABV1TYE9_9ACTN</name>
<feature type="transmembrane region" description="Helical" evidence="8">
    <location>
        <begin position="455"/>
        <end position="478"/>
    </location>
</feature>
<feature type="transmembrane region" description="Helical" evidence="8">
    <location>
        <begin position="66"/>
        <end position="89"/>
    </location>
</feature>
<reference evidence="9 10" key="1">
    <citation type="submission" date="2024-06" db="EMBL/GenBank/DDBJ databases">
        <title>The Natural Products Discovery Center: Release of the First 8490 Sequenced Strains for Exploring Actinobacteria Biosynthetic Diversity.</title>
        <authorList>
            <person name="Kalkreuter E."/>
            <person name="Kautsar S.A."/>
            <person name="Yang D."/>
            <person name="Bader C.D."/>
            <person name="Teijaro C.N."/>
            <person name="Fluegel L."/>
            <person name="Davis C.M."/>
            <person name="Simpson J.R."/>
            <person name="Lauterbach L."/>
            <person name="Steele A.D."/>
            <person name="Gui C."/>
            <person name="Meng S."/>
            <person name="Li G."/>
            <person name="Viehrig K."/>
            <person name="Ye F."/>
            <person name="Su P."/>
            <person name="Kiefer A.F."/>
            <person name="Nichols A."/>
            <person name="Cepeda A.J."/>
            <person name="Yan W."/>
            <person name="Fan B."/>
            <person name="Jiang Y."/>
            <person name="Adhikari A."/>
            <person name="Zheng C.-J."/>
            <person name="Schuster L."/>
            <person name="Cowan T.M."/>
            <person name="Smanski M.J."/>
            <person name="Chevrette M.G."/>
            <person name="De Carvalho L.P.S."/>
            <person name="Shen B."/>
        </authorList>
    </citation>
    <scope>NUCLEOTIDE SEQUENCE [LARGE SCALE GENOMIC DNA]</scope>
    <source>
        <strain evidence="9 10">NPDC001166</strain>
    </source>
</reference>
<feature type="transmembrane region" description="Helical" evidence="8">
    <location>
        <begin position="38"/>
        <end position="60"/>
    </location>
</feature>
<feature type="transmembrane region" description="Helical" evidence="8">
    <location>
        <begin position="119"/>
        <end position="142"/>
    </location>
</feature>
<dbReference type="EMBL" id="JBEPAZ010000001">
    <property type="protein sequence ID" value="MER6426491.1"/>
    <property type="molecule type" value="Genomic_DNA"/>
</dbReference>
<comment type="caution">
    <text evidence="9">The sequence shown here is derived from an EMBL/GenBank/DDBJ whole genome shotgun (WGS) entry which is preliminary data.</text>
</comment>
<comment type="subcellular location">
    <subcellularLocation>
        <location evidence="1">Membrane</location>
        <topology evidence="1">Multi-pass membrane protein</topology>
    </subcellularLocation>
</comment>
<dbReference type="PANTHER" id="PTHR31806">
    <property type="entry name" value="PURINE-CYTOSINE PERMEASE FCY2-RELATED"/>
    <property type="match status" value="1"/>
</dbReference>
<feature type="transmembrane region" description="Helical" evidence="8">
    <location>
        <begin position="410"/>
        <end position="429"/>
    </location>
</feature>
<feature type="transmembrane region" description="Helical" evidence="8">
    <location>
        <begin position="296"/>
        <end position="319"/>
    </location>
</feature>
<evidence type="ECO:0000256" key="2">
    <source>
        <dbReference type="ARBA" id="ARBA00008974"/>
    </source>
</evidence>
<evidence type="ECO:0000313" key="9">
    <source>
        <dbReference type="EMBL" id="MER6426491.1"/>
    </source>
</evidence>
<feature type="transmembrane region" description="Helical" evidence="8">
    <location>
        <begin position="218"/>
        <end position="240"/>
    </location>
</feature>
<protein>
    <submittedName>
        <fullName evidence="9">Cytosine permease</fullName>
    </submittedName>
</protein>
<keyword evidence="4 8" id="KW-0812">Transmembrane</keyword>
<evidence type="ECO:0000256" key="8">
    <source>
        <dbReference type="SAM" id="Phobius"/>
    </source>
</evidence>
<dbReference type="Gene3D" id="1.10.4160.10">
    <property type="entry name" value="Hydantoin permease"/>
    <property type="match status" value="1"/>
</dbReference>
<evidence type="ECO:0000313" key="10">
    <source>
        <dbReference type="Proteomes" id="UP001470023"/>
    </source>
</evidence>
<evidence type="ECO:0000256" key="4">
    <source>
        <dbReference type="ARBA" id="ARBA00022692"/>
    </source>
</evidence>
<dbReference type="InterPro" id="IPR026030">
    <property type="entry name" value="Pur-cyt_permease_Fcy2/21/22"/>
</dbReference>
<feature type="transmembrane region" description="Helical" evidence="8">
    <location>
        <begin position="366"/>
        <end position="390"/>
    </location>
</feature>
<evidence type="ECO:0000256" key="1">
    <source>
        <dbReference type="ARBA" id="ARBA00004141"/>
    </source>
</evidence>
<sequence length="501" mass="52188">MTRPQGSGDEGPADRPLRMETHGLDVIRDAERKGTPRTLFWPWFGANVSVLGLSYGAFALGFGISFWQALAAGVLGIAVSFLLCGFVAVAGKRGSAPTMVLSRAAYGVRGNRLPSLVSWLLTVGWETVLVALATMATATVFGRLGWGGGTGTQAVALAVVAALTVVGGVMGFDLIMRLQTWITLITGVLTVVYIALVADHVHWDTVGAIPSGSAQQLIGALVFMMTGFGLGWVNAAADYSRYLPRGSSGRGVIGWTAFGASVAPLFLLVFGLLLAGSSPELSKAVAADPIGALTTILPTWFLVPFAVVTVLGLVGGAVLDIYSSGLALLAAGLRVPRYLAALLDGVLMIAGSVYIVFFAGDFLGQFMGFLTTLGVPVAAWCGIMLADLALRRRDYDEGDLYRPHGRYGDVPPAPLVLTLTATAVGWGLVTNTAADWLTWQGYLLGPLGLGGKDGAWAYANLGVLAALVLAFLGTLLLSGGRVREQEGRAPGPAPDEGAYRS</sequence>
<organism evidence="9 10">
    <name type="scientific">Streptomyces sp. 900105245</name>
    <dbReference type="NCBI Taxonomy" id="3154379"/>
    <lineage>
        <taxon>Bacteria</taxon>
        <taxon>Bacillati</taxon>
        <taxon>Actinomycetota</taxon>
        <taxon>Actinomycetes</taxon>
        <taxon>Kitasatosporales</taxon>
        <taxon>Streptomycetaceae</taxon>
        <taxon>Streptomyces</taxon>
    </lineage>
</organism>
<dbReference type="RefSeq" id="WP_352062656.1">
    <property type="nucleotide sequence ID" value="NZ_JBEPAZ010000001.1"/>
</dbReference>